<proteinExistence type="predicted"/>
<accession>A0AA36BKJ4</accession>
<dbReference type="AlphaFoldDB" id="A0AA36BKJ4"/>
<keyword evidence="2" id="KW-1185">Reference proteome</keyword>
<organism evidence="1 2">
    <name type="scientific">Octopus vulgaris</name>
    <name type="common">Common octopus</name>
    <dbReference type="NCBI Taxonomy" id="6645"/>
    <lineage>
        <taxon>Eukaryota</taxon>
        <taxon>Metazoa</taxon>
        <taxon>Spiralia</taxon>
        <taxon>Lophotrochozoa</taxon>
        <taxon>Mollusca</taxon>
        <taxon>Cephalopoda</taxon>
        <taxon>Coleoidea</taxon>
        <taxon>Octopodiformes</taxon>
        <taxon>Octopoda</taxon>
        <taxon>Incirrata</taxon>
        <taxon>Octopodidae</taxon>
        <taxon>Octopus</taxon>
    </lineage>
</organism>
<gene>
    <name evidence="1" type="ORF">OCTVUL_1B011147</name>
</gene>
<sequence>MRLRNLLNQELDIKLEFVIPKLSAENQKGIRGDGNHDVNEKQIFAMIEPELNIYETFYLARFQNSHKTE</sequence>
<dbReference type="EMBL" id="OX597831">
    <property type="protein sequence ID" value="CAI9735808.1"/>
    <property type="molecule type" value="Genomic_DNA"/>
</dbReference>
<dbReference type="Proteomes" id="UP001162480">
    <property type="component" value="Chromosome 18"/>
</dbReference>
<protein>
    <submittedName>
        <fullName evidence="1">Uncharacterized protein</fullName>
    </submittedName>
</protein>
<evidence type="ECO:0000313" key="2">
    <source>
        <dbReference type="Proteomes" id="UP001162480"/>
    </source>
</evidence>
<reference evidence="1" key="1">
    <citation type="submission" date="2023-08" db="EMBL/GenBank/DDBJ databases">
        <authorList>
            <person name="Alioto T."/>
            <person name="Alioto T."/>
            <person name="Gomez Garrido J."/>
        </authorList>
    </citation>
    <scope>NUCLEOTIDE SEQUENCE</scope>
</reference>
<evidence type="ECO:0000313" key="1">
    <source>
        <dbReference type="EMBL" id="CAI9735808.1"/>
    </source>
</evidence>
<name>A0AA36BKJ4_OCTVU</name>